<dbReference type="SUPFAM" id="SSF55874">
    <property type="entry name" value="ATPase domain of HSP90 chaperone/DNA topoisomerase II/histidine kinase"/>
    <property type="match status" value="1"/>
</dbReference>
<dbReference type="SUPFAM" id="SSF47384">
    <property type="entry name" value="Homodimeric domain of signal transducing histidine kinase"/>
    <property type="match status" value="1"/>
</dbReference>
<feature type="coiled-coil region" evidence="14">
    <location>
        <begin position="294"/>
        <end position="321"/>
    </location>
</feature>
<organism evidence="18 19">
    <name type="scientific">Romboutsia sedimentorum</name>
    <dbReference type="NCBI Taxonomy" id="1368474"/>
    <lineage>
        <taxon>Bacteria</taxon>
        <taxon>Bacillati</taxon>
        <taxon>Bacillota</taxon>
        <taxon>Clostridia</taxon>
        <taxon>Peptostreptococcales</taxon>
        <taxon>Peptostreptococcaceae</taxon>
        <taxon>Romboutsia</taxon>
    </lineage>
</organism>
<feature type="transmembrane region" description="Helical" evidence="15">
    <location>
        <begin position="234"/>
        <end position="252"/>
    </location>
</feature>
<evidence type="ECO:0000256" key="7">
    <source>
        <dbReference type="ARBA" id="ARBA00022692"/>
    </source>
</evidence>
<dbReference type="Gene3D" id="1.10.287.130">
    <property type="match status" value="1"/>
</dbReference>
<dbReference type="InterPro" id="IPR036890">
    <property type="entry name" value="HATPase_C_sf"/>
</dbReference>
<dbReference type="Pfam" id="PF02518">
    <property type="entry name" value="HATPase_c"/>
    <property type="match status" value="1"/>
</dbReference>
<dbReference type="InterPro" id="IPR004358">
    <property type="entry name" value="Sig_transdc_His_kin-like_C"/>
</dbReference>
<keyword evidence="5" id="KW-0597">Phosphoprotein</keyword>
<dbReference type="Gene3D" id="3.30.565.10">
    <property type="entry name" value="Histidine kinase-like ATPase, C-terminal domain"/>
    <property type="match status" value="1"/>
</dbReference>
<evidence type="ECO:0000256" key="8">
    <source>
        <dbReference type="ARBA" id="ARBA00022741"/>
    </source>
</evidence>
<dbReference type="PROSITE" id="PS50109">
    <property type="entry name" value="HIS_KIN"/>
    <property type="match status" value="1"/>
</dbReference>
<dbReference type="PROSITE" id="PS50885">
    <property type="entry name" value="HAMP"/>
    <property type="match status" value="1"/>
</dbReference>
<feature type="domain" description="Histidine kinase" evidence="16">
    <location>
        <begin position="321"/>
        <end position="538"/>
    </location>
</feature>
<keyword evidence="19" id="KW-1185">Reference proteome</keyword>
<dbReference type="SMART" id="SM00388">
    <property type="entry name" value="HisKA"/>
    <property type="match status" value="1"/>
</dbReference>
<dbReference type="Pfam" id="PF00672">
    <property type="entry name" value="HAMP"/>
    <property type="match status" value="1"/>
</dbReference>
<dbReference type="InterPro" id="IPR005467">
    <property type="entry name" value="His_kinase_dom"/>
</dbReference>
<evidence type="ECO:0000256" key="15">
    <source>
        <dbReference type="SAM" id="Phobius"/>
    </source>
</evidence>
<dbReference type="Pfam" id="PF00512">
    <property type="entry name" value="HisKA"/>
    <property type="match status" value="1"/>
</dbReference>
<dbReference type="InterPro" id="IPR050398">
    <property type="entry name" value="HssS/ArlS-like"/>
</dbReference>
<dbReference type="RefSeq" id="WP_284132688.1">
    <property type="nucleotide sequence ID" value="NZ_JASKYM010000003.1"/>
</dbReference>
<dbReference type="Proteomes" id="UP001301012">
    <property type="component" value="Unassembled WGS sequence"/>
</dbReference>
<keyword evidence="13 15" id="KW-0472">Membrane</keyword>
<dbReference type="InterPro" id="IPR036097">
    <property type="entry name" value="HisK_dim/P_sf"/>
</dbReference>
<evidence type="ECO:0000259" key="17">
    <source>
        <dbReference type="PROSITE" id="PS50885"/>
    </source>
</evidence>
<feature type="domain" description="HAMP" evidence="17">
    <location>
        <begin position="254"/>
        <end position="306"/>
    </location>
</feature>
<accession>A0ABT7EAN7</accession>
<dbReference type="InterPro" id="IPR003660">
    <property type="entry name" value="HAMP_dom"/>
</dbReference>
<evidence type="ECO:0000256" key="6">
    <source>
        <dbReference type="ARBA" id="ARBA00022679"/>
    </source>
</evidence>
<gene>
    <name evidence="18" type="ORF">QOZ84_09340</name>
</gene>
<evidence type="ECO:0000256" key="11">
    <source>
        <dbReference type="ARBA" id="ARBA00022989"/>
    </source>
</evidence>
<dbReference type="CDD" id="cd06225">
    <property type="entry name" value="HAMP"/>
    <property type="match status" value="1"/>
</dbReference>
<evidence type="ECO:0000256" key="9">
    <source>
        <dbReference type="ARBA" id="ARBA00022777"/>
    </source>
</evidence>
<comment type="subcellular location">
    <subcellularLocation>
        <location evidence="2">Cell membrane</location>
        <topology evidence="2">Multi-pass membrane protein</topology>
    </subcellularLocation>
</comment>
<dbReference type="PRINTS" id="PR00344">
    <property type="entry name" value="BCTRLSENSOR"/>
</dbReference>
<evidence type="ECO:0000313" key="19">
    <source>
        <dbReference type="Proteomes" id="UP001301012"/>
    </source>
</evidence>
<evidence type="ECO:0000256" key="3">
    <source>
        <dbReference type="ARBA" id="ARBA00012438"/>
    </source>
</evidence>
<dbReference type="InterPro" id="IPR003594">
    <property type="entry name" value="HATPase_dom"/>
</dbReference>
<evidence type="ECO:0000256" key="1">
    <source>
        <dbReference type="ARBA" id="ARBA00000085"/>
    </source>
</evidence>
<dbReference type="SMART" id="SM00387">
    <property type="entry name" value="HATPase_c"/>
    <property type="match status" value="1"/>
</dbReference>
<evidence type="ECO:0000256" key="2">
    <source>
        <dbReference type="ARBA" id="ARBA00004651"/>
    </source>
</evidence>
<evidence type="ECO:0000259" key="16">
    <source>
        <dbReference type="PROSITE" id="PS50109"/>
    </source>
</evidence>
<evidence type="ECO:0000256" key="14">
    <source>
        <dbReference type="SAM" id="Coils"/>
    </source>
</evidence>
<keyword evidence="8" id="KW-0547">Nucleotide-binding</keyword>
<keyword evidence="10" id="KW-0067">ATP-binding</keyword>
<dbReference type="CDD" id="cd00075">
    <property type="entry name" value="HATPase"/>
    <property type="match status" value="1"/>
</dbReference>
<keyword evidence="11 15" id="KW-1133">Transmembrane helix</keyword>
<sequence>MKSLRKTKGSSFFSLLIKNYVLFTIVNIIILYAICVMGVYVMSKSLDYPYSEPSSQRDILESGNYETLNVNKIAGNRGYIEILDEENKVIYRSGKIEKKINNYTDKEVEYIPDYEQNTFTTKLKKYKDKNNKELTMLIKEKNSNYEEYKVGYIAFQILDDKLNVLYSGGEIEQRSSYTKKEIGYLTDTISKKYLISKYSFKHKDGQKRTLILKYRKVNQDKQVSVLFKGVKTSFILFIVIYVGCIGMFVILLNRKVKKPINKLNDAIISLAQGNSNEFINYKGPYEFVQICNNFNVMVSKLNEIQKEKELLESEKQKMLADISHDLKTPITTIQGYAKALSDGLISSAEEKKYLNIIYQKSNNLTELINIFYEYSKLEHADFKLNLVKKDLSEFIRAYVAEKYEYIYDIGFEIQVNIPDYQLISKFDEIQLKRVFENIVNNSIKHNEEGTTVAISLKEEEKYYKIIIADDGIGIPKDIVKNIFDAFVVGDDSRNTKQGSGLGLAISKNIIEKHNGSISLIVNDEDIFKTVFEILLPKE</sequence>
<protein>
    <recommendedName>
        <fullName evidence="3">histidine kinase</fullName>
        <ecNumber evidence="3">2.7.13.3</ecNumber>
    </recommendedName>
</protein>
<dbReference type="InterPro" id="IPR003661">
    <property type="entry name" value="HisK_dim/P_dom"/>
</dbReference>
<evidence type="ECO:0000256" key="10">
    <source>
        <dbReference type="ARBA" id="ARBA00022840"/>
    </source>
</evidence>
<dbReference type="EMBL" id="JASKYM010000003">
    <property type="protein sequence ID" value="MDK2563752.1"/>
    <property type="molecule type" value="Genomic_DNA"/>
</dbReference>
<name>A0ABT7EAN7_9FIRM</name>
<dbReference type="PANTHER" id="PTHR45528:SF1">
    <property type="entry name" value="SENSOR HISTIDINE KINASE CPXA"/>
    <property type="match status" value="1"/>
</dbReference>
<evidence type="ECO:0000256" key="4">
    <source>
        <dbReference type="ARBA" id="ARBA00022475"/>
    </source>
</evidence>
<dbReference type="GO" id="GO:0016301">
    <property type="term" value="F:kinase activity"/>
    <property type="evidence" value="ECO:0007669"/>
    <property type="project" value="UniProtKB-KW"/>
</dbReference>
<keyword evidence="12" id="KW-0902">Two-component regulatory system</keyword>
<dbReference type="SUPFAM" id="SSF158472">
    <property type="entry name" value="HAMP domain-like"/>
    <property type="match status" value="1"/>
</dbReference>
<evidence type="ECO:0000313" key="18">
    <source>
        <dbReference type="EMBL" id="MDK2563752.1"/>
    </source>
</evidence>
<reference evidence="18 19" key="1">
    <citation type="submission" date="2023-05" db="EMBL/GenBank/DDBJ databases">
        <title>Rombocin, a short stable natural nisin variant, displays selective antimicrobial activity against Listeria monocytogenes and employs dual mode of action to kill target bacterial strains.</title>
        <authorList>
            <person name="Wambui J."/>
            <person name="Stephan R."/>
            <person name="Kuipers O.P."/>
        </authorList>
    </citation>
    <scope>NUCLEOTIDE SEQUENCE [LARGE SCALE GENOMIC DNA]</scope>
    <source>
        <strain evidence="18 19">RC002</strain>
    </source>
</reference>
<comment type="catalytic activity">
    <reaction evidence="1">
        <text>ATP + protein L-histidine = ADP + protein N-phospho-L-histidine.</text>
        <dbReference type="EC" id="2.7.13.3"/>
    </reaction>
</comment>
<keyword evidence="6" id="KW-0808">Transferase</keyword>
<keyword evidence="4" id="KW-1003">Cell membrane</keyword>
<evidence type="ECO:0000256" key="5">
    <source>
        <dbReference type="ARBA" id="ARBA00022553"/>
    </source>
</evidence>
<comment type="caution">
    <text evidence="18">The sequence shown here is derived from an EMBL/GenBank/DDBJ whole genome shotgun (WGS) entry which is preliminary data.</text>
</comment>
<keyword evidence="14" id="KW-0175">Coiled coil</keyword>
<dbReference type="CDD" id="cd00082">
    <property type="entry name" value="HisKA"/>
    <property type="match status" value="1"/>
</dbReference>
<evidence type="ECO:0000256" key="12">
    <source>
        <dbReference type="ARBA" id="ARBA00023012"/>
    </source>
</evidence>
<evidence type="ECO:0000256" key="13">
    <source>
        <dbReference type="ARBA" id="ARBA00023136"/>
    </source>
</evidence>
<feature type="transmembrane region" description="Helical" evidence="15">
    <location>
        <begin position="20"/>
        <end position="42"/>
    </location>
</feature>
<proteinExistence type="predicted"/>
<keyword evidence="9 18" id="KW-0418">Kinase</keyword>
<dbReference type="PANTHER" id="PTHR45528">
    <property type="entry name" value="SENSOR HISTIDINE KINASE CPXA"/>
    <property type="match status" value="1"/>
</dbReference>
<dbReference type="Gene3D" id="6.10.340.10">
    <property type="match status" value="1"/>
</dbReference>
<keyword evidence="7 15" id="KW-0812">Transmembrane</keyword>
<dbReference type="EC" id="2.7.13.3" evidence="3"/>